<proteinExistence type="predicted"/>
<gene>
    <name evidence="1" type="ORF">GMARGA_LOCUS39030</name>
</gene>
<feature type="non-terminal residue" evidence="1">
    <location>
        <position position="76"/>
    </location>
</feature>
<dbReference type="EMBL" id="CAJVQB010090778">
    <property type="protein sequence ID" value="CAG8848129.1"/>
    <property type="molecule type" value="Genomic_DNA"/>
</dbReference>
<evidence type="ECO:0000313" key="2">
    <source>
        <dbReference type="Proteomes" id="UP000789901"/>
    </source>
</evidence>
<protein>
    <submittedName>
        <fullName evidence="1">3472_t:CDS:1</fullName>
    </submittedName>
</protein>
<reference evidence="1 2" key="1">
    <citation type="submission" date="2021-06" db="EMBL/GenBank/DDBJ databases">
        <authorList>
            <person name="Kallberg Y."/>
            <person name="Tangrot J."/>
            <person name="Rosling A."/>
        </authorList>
    </citation>
    <scope>NUCLEOTIDE SEQUENCE [LARGE SCALE GENOMIC DNA]</scope>
    <source>
        <strain evidence="1 2">120-4 pot B 10/14</strain>
    </source>
</reference>
<dbReference type="Proteomes" id="UP000789901">
    <property type="component" value="Unassembled WGS sequence"/>
</dbReference>
<keyword evidence="2" id="KW-1185">Reference proteome</keyword>
<evidence type="ECO:0000313" key="1">
    <source>
        <dbReference type="EMBL" id="CAG8848129.1"/>
    </source>
</evidence>
<name>A0ABN7X793_GIGMA</name>
<organism evidence="1 2">
    <name type="scientific">Gigaspora margarita</name>
    <dbReference type="NCBI Taxonomy" id="4874"/>
    <lineage>
        <taxon>Eukaryota</taxon>
        <taxon>Fungi</taxon>
        <taxon>Fungi incertae sedis</taxon>
        <taxon>Mucoromycota</taxon>
        <taxon>Glomeromycotina</taxon>
        <taxon>Glomeromycetes</taxon>
        <taxon>Diversisporales</taxon>
        <taxon>Gigasporaceae</taxon>
        <taxon>Gigaspora</taxon>
    </lineage>
</organism>
<accession>A0ABN7X793</accession>
<sequence length="76" mass="8848">SLVECSKVSDMRFMRLMEMGKGAEVVNNDVKGRMNNDRKYSKNVWNQPGAKRKLKVNLIRQGNTNMDEQTKIKYKP</sequence>
<feature type="non-terminal residue" evidence="1">
    <location>
        <position position="1"/>
    </location>
</feature>
<comment type="caution">
    <text evidence="1">The sequence shown here is derived from an EMBL/GenBank/DDBJ whole genome shotgun (WGS) entry which is preliminary data.</text>
</comment>